<sequence>MQERKLNAAIIDEVASKPLENIRSDKGVFQANKDGNKGIYFPEYWRKKKLNPSFVNELKKAANSEPFMKDEFGEYRLGTFLHGCAVVKVEITDDLLNIAIHSEHPVGFPMVKEIRYKFAPDAYLMTMLMPSREQQISNNTVVLYQIPGSFGDDIEEDSFEGERGGSEWGKNRSH</sequence>
<organism evidence="2">
    <name type="scientific">Siphoviridae sp. ct4085</name>
    <dbReference type="NCBI Taxonomy" id="2827774"/>
    <lineage>
        <taxon>Viruses</taxon>
        <taxon>Duplodnaviria</taxon>
        <taxon>Heunggongvirae</taxon>
        <taxon>Uroviricota</taxon>
        <taxon>Caudoviricetes</taxon>
    </lineage>
</organism>
<name>A0A8S5SF39_9CAUD</name>
<feature type="region of interest" description="Disordered" evidence="1">
    <location>
        <begin position="153"/>
        <end position="174"/>
    </location>
</feature>
<reference evidence="2" key="1">
    <citation type="journal article" date="2021" name="Proc. Natl. Acad. Sci. U.S.A.">
        <title>A Catalog of Tens of Thousands of Viruses from Human Metagenomes Reveals Hidden Associations with Chronic Diseases.</title>
        <authorList>
            <person name="Tisza M.J."/>
            <person name="Buck C.B."/>
        </authorList>
    </citation>
    <scope>NUCLEOTIDE SEQUENCE</scope>
    <source>
        <strain evidence="2">Ct4085</strain>
    </source>
</reference>
<evidence type="ECO:0000256" key="1">
    <source>
        <dbReference type="SAM" id="MobiDB-lite"/>
    </source>
</evidence>
<proteinExistence type="predicted"/>
<evidence type="ECO:0000313" key="2">
    <source>
        <dbReference type="EMBL" id="DAF49558.1"/>
    </source>
</evidence>
<dbReference type="EMBL" id="BK032584">
    <property type="protein sequence ID" value="DAF49558.1"/>
    <property type="molecule type" value="Genomic_DNA"/>
</dbReference>
<protein>
    <submittedName>
        <fullName evidence="2">Uncharacterized protein</fullName>
    </submittedName>
</protein>
<accession>A0A8S5SF39</accession>